<feature type="compositionally biased region" description="Low complexity" evidence="1">
    <location>
        <begin position="193"/>
        <end position="213"/>
    </location>
</feature>
<evidence type="ECO:0000256" key="1">
    <source>
        <dbReference type="SAM" id="MobiDB-lite"/>
    </source>
</evidence>
<feature type="compositionally biased region" description="Low complexity" evidence="1">
    <location>
        <begin position="227"/>
        <end position="246"/>
    </location>
</feature>
<sequence>MRSNAVNDPNTRNPHPPEAAQPAPATDAVISSVELVFGSWGTAELCALTEPATTTQTISKAPGAMLAMDTEVPSAISLTPALAAPSADFVHEPETDQGAVSLMEEQQASAACEPASEDAGPPPYDVHDECATVHGTGLASYGSAGFWFQGFFFPNLEALLAYRRAAIAYNFHYFGIRHECRAPAHLPRPRAPRPSTASARVTAPTASPARTPSSPSPTPSPAPSSPTPSALAAPPSPTAASGAATPPRAPPSPVLTAVTPPPPSASAAAHIHLAGACGLLASPGPGLGTGTVDYGDAMCQDACGSPSSPTCSSGSGADSDDGCLFPHSPDAEAEAEAEAPLAEEEACDSVPSGPQAALSPCGMRASVGCECAWGEDAEAMAGLAAGLAGTSLPEAGLTRKHASAEAGDGSCGFGAAAKRLQLCADAPELGEAAAPSAAPAATAGWRHTPGSGGSGSGAAAAQLTCLPLPPLRCRVPGGAAPVGFCTAAPGAAEAPSGDALGAAFAAAAAAAALGCGLAGSASPTRTGEAGDCPTWLEPHIGGLLGQVVQGLWGDESDDEEEGEGQGEAGRMGGAGAQGSGWGCAGGLGVAAVAMRADATMCG</sequence>
<feature type="region of interest" description="Disordered" evidence="1">
    <location>
        <begin position="1"/>
        <end position="26"/>
    </location>
</feature>
<organism evidence="2 3">
    <name type="scientific">Edaphochlamys debaryana</name>
    <dbReference type="NCBI Taxonomy" id="47281"/>
    <lineage>
        <taxon>Eukaryota</taxon>
        <taxon>Viridiplantae</taxon>
        <taxon>Chlorophyta</taxon>
        <taxon>core chlorophytes</taxon>
        <taxon>Chlorophyceae</taxon>
        <taxon>CS clade</taxon>
        <taxon>Chlamydomonadales</taxon>
        <taxon>Chlamydomonadales incertae sedis</taxon>
        <taxon>Edaphochlamys</taxon>
    </lineage>
</organism>
<reference evidence="2" key="1">
    <citation type="journal article" date="2020" name="bioRxiv">
        <title>Comparative genomics of Chlamydomonas.</title>
        <authorList>
            <person name="Craig R.J."/>
            <person name="Hasan A.R."/>
            <person name="Ness R.W."/>
            <person name="Keightley P.D."/>
        </authorList>
    </citation>
    <scope>NUCLEOTIDE SEQUENCE</scope>
    <source>
        <strain evidence="2">CCAP 11/70</strain>
    </source>
</reference>
<name>A0A835Y461_9CHLO</name>
<comment type="caution">
    <text evidence="2">The sequence shown here is derived from an EMBL/GenBank/DDBJ whole genome shotgun (WGS) entry which is preliminary data.</text>
</comment>
<feature type="compositionally biased region" description="Pro residues" evidence="1">
    <location>
        <begin position="247"/>
        <end position="264"/>
    </location>
</feature>
<feature type="compositionally biased region" description="Polar residues" evidence="1">
    <location>
        <begin position="1"/>
        <end position="13"/>
    </location>
</feature>
<feature type="region of interest" description="Disordered" evidence="1">
    <location>
        <begin position="435"/>
        <end position="455"/>
    </location>
</feature>
<feature type="compositionally biased region" description="Pro residues" evidence="1">
    <location>
        <begin position="214"/>
        <end position="226"/>
    </location>
</feature>
<feature type="region of interest" description="Disordered" evidence="1">
    <location>
        <begin position="554"/>
        <end position="575"/>
    </location>
</feature>
<feature type="compositionally biased region" description="Acidic residues" evidence="1">
    <location>
        <begin position="554"/>
        <end position="564"/>
    </location>
</feature>
<feature type="compositionally biased region" description="Low complexity" evidence="1">
    <location>
        <begin position="308"/>
        <end position="317"/>
    </location>
</feature>
<feature type="region of interest" description="Disordered" evidence="1">
    <location>
        <begin position="184"/>
        <end position="266"/>
    </location>
</feature>
<keyword evidence="3" id="KW-1185">Reference proteome</keyword>
<dbReference type="EMBL" id="JAEHOE010000023">
    <property type="protein sequence ID" value="KAG2495646.1"/>
    <property type="molecule type" value="Genomic_DNA"/>
</dbReference>
<protein>
    <submittedName>
        <fullName evidence="2">Uncharacterized protein</fullName>
    </submittedName>
</protein>
<dbReference type="AlphaFoldDB" id="A0A835Y461"/>
<dbReference type="Proteomes" id="UP000612055">
    <property type="component" value="Unassembled WGS sequence"/>
</dbReference>
<gene>
    <name evidence="2" type="ORF">HYH03_006246</name>
</gene>
<feature type="compositionally biased region" description="Acidic residues" evidence="1">
    <location>
        <begin position="331"/>
        <end position="347"/>
    </location>
</feature>
<evidence type="ECO:0000313" key="3">
    <source>
        <dbReference type="Proteomes" id="UP000612055"/>
    </source>
</evidence>
<evidence type="ECO:0000313" key="2">
    <source>
        <dbReference type="EMBL" id="KAG2495646.1"/>
    </source>
</evidence>
<proteinExistence type="predicted"/>
<feature type="region of interest" description="Disordered" evidence="1">
    <location>
        <begin position="308"/>
        <end position="360"/>
    </location>
</feature>
<feature type="compositionally biased region" description="Gly residues" evidence="1">
    <location>
        <begin position="565"/>
        <end position="575"/>
    </location>
</feature>
<accession>A0A835Y461</accession>